<dbReference type="Pfam" id="PF12828">
    <property type="entry name" value="PXB"/>
    <property type="match status" value="1"/>
</dbReference>
<evidence type="ECO:0000313" key="4">
    <source>
        <dbReference type="EMBL" id="KAK6344208.1"/>
    </source>
</evidence>
<feature type="domain" description="PX" evidence="2">
    <location>
        <begin position="360"/>
        <end position="491"/>
    </location>
</feature>
<protein>
    <submittedName>
        <fullName evidence="4">Uncharacterized protein</fullName>
    </submittedName>
</protein>
<dbReference type="AlphaFoldDB" id="A0AAV9UQW0"/>
<dbReference type="PANTHER" id="PTHR47185:SF2">
    <property type="entry name" value="FUNGAL PROTEIN"/>
    <property type="match status" value="1"/>
</dbReference>
<dbReference type="EMBL" id="JAVHNQ010000006">
    <property type="protein sequence ID" value="KAK6344208.1"/>
    <property type="molecule type" value="Genomic_DNA"/>
</dbReference>
<dbReference type="GO" id="GO:0035091">
    <property type="term" value="F:phosphatidylinositol binding"/>
    <property type="evidence" value="ECO:0007669"/>
    <property type="project" value="TreeGrafter"/>
</dbReference>
<feature type="domain" description="PX-associated" evidence="3">
    <location>
        <begin position="2"/>
        <end position="119"/>
    </location>
</feature>
<name>A0AAV9UQW0_9PEZI</name>
<feature type="domain" description="PX" evidence="2">
    <location>
        <begin position="164"/>
        <end position="346"/>
    </location>
</feature>
<comment type="caution">
    <text evidence="4">The sequence shown here is derived from an EMBL/GenBank/DDBJ whole genome shotgun (WGS) entry which is preliminary data.</text>
</comment>
<proteinExistence type="predicted"/>
<evidence type="ECO:0000259" key="3">
    <source>
        <dbReference type="Pfam" id="PF12828"/>
    </source>
</evidence>
<evidence type="ECO:0000313" key="5">
    <source>
        <dbReference type="Proteomes" id="UP001375240"/>
    </source>
</evidence>
<dbReference type="Proteomes" id="UP001375240">
    <property type="component" value="Unassembled WGS sequence"/>
</dbReference>
<accession>A0AAV9UQW0</accession>
<evidence type="ECO:0000259" key="2">
    <source>
        <dbReference type="Pfam" id="PF12825"/>
    </source>
</evidence>
<dbReference type="InterPro" id="IPR024555">
    <property type="entry name" value="PX-associated"/>
</dbReference>
<dbReference type="InterPro" id="IPR047168">
    <property type="entry name" value="LEC1-like"/>
</dbReference>
<dbReference type="PANTHER" id="PTHR47185">
    <property type="entry name" value="PX DOMAIN-CONTAINING PROTEIN YPR097W"/>
    <property type="match status" value="1"/>
</dbReference>
<reference evidence="4 5" key="1">
    <citation type="submission" date="2019-10" db="EMBL/GenBank/DDBJ databases">
        <authorList>
            <person name="Palmer J.M."/>
        </authorList>
    </citation>
    <scope>NUCLEOTIDE SEQUENCE [LARGE SCALE GENOMIC DNA]</scope>
    <source>
        <strain evidence="4 5">TWF696</strain>
    </source>
</reference>
<feature type="region of interest" description="Disordered" evidence="1">
    <location>
        <begin position="608"/>
        <end position="657"/>
    </location>
</feature>
<dbReference type="InterPro" id="IPR024554">
    <property type="entry name" value="LEC1-like_C"/>
</dbReference>
<sequence length="673" mass="74234">MSALTPGQAHALLDILTHRETYNAEIELFKTPGIINEYGPPFQDRSTVSKSPVLQKLFNTFVVPIPGLRDVDQVFWTKRVGPIVDDLAKANLSESYDKGSMGIRKTLATAISALIEYPARGVLGGLPGRDVAYDPSQPYDVRNQHDLANAFREFLRQIVYGDLLDELFDKAAESDDLQAHSQMVIAAHQHIVVNLASLVHYVLVTSPKGQMLLSLIERTNRLIPYRIIRQTLRIGNAATMINGMVKLVLAKMSIGAVTNWIGLSTGADEGMNLLQTIIYTVLSWDIRELESRASKLEKSKDIPSKDQISAVLAYTKLTREEQEALREISKTASVSIIHAILTASPSNPSTTLSNDRHRFLLEYLAIQLSIRDREQIINVLCKSNPDNLTVAIRDIVTIYDPIIRNLHIAVDLSGTVSDFERFVNDMIKTAKINDSAKQSASAPSAPGVEEFVALFERHQKSCHVFLHQFCKNGAKATELWRDYAKYAVKQFRQPESTSTEGGAGGFDDTLSKLVNELGEADRKIVIEQMDAYEAYLQELSRKTNRRMASVVASDLAEATAALAKKPARKQTKKGPGNFLFKWQELLDSTQITPSVAVGGRVRSGKDVDMKTASGVDLTGDKKPVSTTKPETDGSGAATSTSNGELNEPAQMPDVRRTVELLLPRFKEALATGK</sequence>
<evidence type="ECO:0000256" key="1">
    <source>
        <dbReference type="SAM" id="MobiDB-lite"/>
    </source>
</evidence>
<organism evidence="4 5">
    <name type="scientific">Orbilia brochopaga</name>
    <dbReference type="NCBI Taxonomy" id="3140254"/>
    <lineage>
        <taxon>Eukaryota</taxon>
        <taxon>Fungi</taxon>
        <taxon>Dikarya</taxon>
        <taxon>Ascomycota</taxon>
        <taxon>Pezizomycotina</taxon>
        <taxon>Orbiliomycetes</taxon>
        <taxon>Orbiliales</taxon>
        <taxon>Orbiliaceae</taxon>
        <taxon>Orbilia</taxon>
    </lineage>
</organism>
<keyword evidence="5" id="KW-1185">Reference proteome</keyword>
<gene>
    <name evidence="4" type="ORF">TWF696_007849</name>
</gene>
<dbReference type="Pfam" id="PF12825">
    <property type="entry name" value="DUF3818"/>
    <property type="match status" value="2"/>
</dbReference>